<dbReference type="PATRIC" id="fig|38307.3.peg.2050"/>
<protein>
    <submittedName>
        <fullName evidence="2">ABC transporter permease</fullName>
    </submittedName>
</protein>
<dbReference type="AlphaFoldDB" id="A0A1B6VJJ2"/>
<evidence type="ECO:0000313" key="3">
    <source>
        <dbReference type="Proteomes" id="UP000077786"/>
    </source>
</evidence>
<feature type="transmembrane region" description="Helical" evidence="1">
    <location>
        <begin position="20"/>
        <end position="41"/>
    </location>
</feature>
<feature type="transmembrane region" description="Helical" evidence="1">
    <location>
        <begin position="276"/>
        <end position="297"/>
    </location>
</feature>
<dbReference type="RefSeq" id="WP_064274693.1">
    <property type="nucleotide sequence ID" value="NZ_LUTU01000008.1"/>
</dbReference>
<dbReference type="Proteomes" id="UP000077786">
    <property type="component" value="Unassembled WGS sequence"/>
</dbReference>
<comment type="caution">
    <text evidence="2">The sequence shown here is derived from an EMBL/GenBank/DDBJ whole genome shotgun (WGS) entry which is preliminary data.</text>
</comment>
<keyword evidence="1" id="KW-0812">Transmembrane</keyword>
<organism evidence="2 3">
    <name type="scientific">Gluconobacter cerinus</name>
    <dbReference type="NCBI Taxonomy" id="38307"/>
    <lineage>
        <taxon>Bacteria</taxon>
        <taxon>Pseudomonadati</taxon>
        <taxon>Pseudomonadota</taxon>
        <taxon>Alphaproteobacteria</taxon>
        <taxon>Acetobacterales</taxon>
        <taxon>Acetobacteraceae</taxon>
        <taxon>Gluconobacter</taxon>
    </lineage>
</organism>
<feature type="transmembrane region" description="Helical" evidence="1">
    <location>
        <begin position="386"/>
        <end position="407"/>
    </location>
</feature>
<feature type="transmembrane region" description="Helical" evidence="1">
    <location>
        <begin position="193"/>
        <end position="211"/>
    </location>
</feature>
<accession>A0A1B6VJJ2</accession>
<feature type="transmembrane region" description="Helical" evidence="1">
    <location>
        <begin position="361"/>
        <end position="380"/>
    </location>
</feature>
<feature type="transmembrane region" description="Helical" evidence="1">
    <location>
        <begin position="134"/>
        <end position="151"/>
    </location>
</feature>
<proteinExistence type="predicted"/>
<evidence type="ECO:0000313" key="2">
    <source>
        <dbReference type="EMBL" id="OAJ67391.1"/>
    </source>
</evidence>
<name>A0A1B6VJJ2_9PROT</name>
<feature type="transmembrane region" description="Helical" evidence="1">
    <location>
        <begin position="163"/>
        <end position="181"/>
    </location>
</feature>
<feature type="transmembrane region" description="Helical" evidence="1">
    <location>
        <begin position="414"/>
        <end position="434"/>
    </location>
</feature>
<feature type="transmembrane region" description="Helical" evidence="1">
    <location>
        <begin position="440"/>
        <end position="458"/>
    </location>
</feature>
<keyword evidence="1" id="KW-1133">Transmembrane helix</keyword>
<gene>
    <name evidence="2" type="ORF">A0123_01990</name>
</gene>
<reference evidence="2 3" key="1">
    <citation type="submission" date="2016-03" db="EMBL/GenBank/DDBJ databases">
        <title>Draft genome sequence of Gluconobacter cerinus strain CECT 9110.</title>
        <authorList>
            <person name="Sainz F."/>
            <person name="Mas A."/>
            <person name="Torija M.J."/>
        </authorList>
    </citation>
    <scope>NUCLEOTIDE SEQUENCE [LARGE SCALE GENOMIC DNA]</scope>
    <source>
        <strain evidence="2 3">CECT 9110</strain>
    </source>
</reference>
<dbReference type="OrthoDB" id="8479544at2"/>
<dbReference type="EMBL" id="LUTU01000008">
    <property type="protein sequence ID" value="OAJ67391.1"/>
    <property type="molecule type" value="Genomic_DNA"/>
</dbReference>
<evidence type="ECO:0000256" key="1">
    <source>
        <dbReference type="SAM" id="Phobius"/>
    </source>
</evidence>
<sequence length="472" mass="52087">MGSLPFTRQEWSDLWRALQLYASPVFLRANYLLISVGFFLFTSLMDLRRLHRLLTHETFEQALSHANVVSLILTSMFIQNCLQLHATRQIGAAQAPAIPGLALAEARAVCIVDVLSILLLSTALSFAPIPFHDALFFVLFNSIPTVLQWYVPPQGQSQKLRFLISLAGGILILGQFGLLLLSNASLWLLTRPPILTIPADICLLLVMIVSIRSLPNRLHGTPATPHTLDASASLKDALPDFPYGKAKTRVRKPITFYQLRQMLLAPTSPLTLKTDILLSCLFIPVLMSISAMGMSLFTHKSFAACWKPLVFSAGAMIAVSDNWLTQRQHWPLLLITGRFGDRLSFVRSVFSAKLSRLSVTIPLRVLSLIIPYALITSFALRDTLLFSLEFMGLALGFALCGALPFLVSGNPWKGVVYAFNFIPIFLLQTCNPFITGTRIAGVIAGLSIALGCVTYVLAPRSLSKADWPYETE</sequence>
<feature type="transmembrane region" description="Helical" evidence="1">
    <location>
        <begin position="106"/>
        <end position="127"/>
    </location>
</feature>
<keyword evidence="1" id="KW-0472">Membrane</keyword>